<evidence type="ECO:0000313" key="2">
    <source>
        <dbReference type="Proteomes" id="UP000299102"/>
    </source>
</evidence>
<sequence length="103" mass="12258">MDVVDNCLIGRHFLSNNLNSENYENFLQEELYSLLEDIPLQTRRQMIYQHNGCPAHSLRSVRQWLDEPFPNMDWQRRSDPVAGKMPRYYTHGLLRLGTHESRP</sequence>
<dbReference type="Proteomes" id="UP000299102">
    <property type="component" value="Unassembled WGS sequence"/>
</dbReference>
<accession>A0A4C1UST3</accession>
<dbReference type="PANTHER" id="PTHR47326">
    <property type="entry name" value="TRANSPOSABLE ELEMENT TC3 TRANSPOSASE-LIKE PROTEIN"/>
    <property type="match status" value="1"/>
</dbReference>
<keyword evidence="2" id="KW-1185">Reference proteome</keyword>
<gene>
    <name evidence="1" type="ORF">EVAR_24550_1</name>
</gene>
<dbReference type="AlphaFoldDB" id="A0A4C1UST3"/>
<organism evidence="1 2">
    <name type="scientific">Eumeta variegata</name>
    <name type="common">Bagworm moth</name>
    <name type="synonym">Eumeta japonica</name>
    <dbReference type="NCBI Taxonomy" id="151549"/>
    <lineage>
        <taxon>Eukaryota</taxon>
        <taxon>Metazoa</taxon>
        <taxon>Ecdysozoa</taxon>
        <taxon>Arthropoda</taxon>
        <taxon>Hexapoda</taxon>
        <taxon>Insecta</taxon>
        <taxon>Pterygota</taxon>
        <taxon>Neoptera</taxon>
        <taxon>Endopterygota</taxon>
        <taxon>Lepidoptera</taxon>
        <taxon>Glossata</taxon>
        <taxon>Ditrysia</taxon>
        <taxon>Tineoidea</taxon>
        <taxon>Psychidae</taxon>
        <taxon>Oiketicinae</taxon>
        <taxon>Eumeta</taxon>
    </lineage>
</organism>
<name>A0A4C1UST3_EUMVA</name>
<dbReference type="Gene3D" id="3.30.420.10">
    <property type="entry name" value="Ribonuclease H-like superfamily/Ribonuclease H"/>
    <property type="match status" value="1"/>
</dbReference>
<dbReference type="InterPro" id="IPR036397">
    <property type="entry name" value="RNaseH_sf"/>
</dbReference>
<dbReference type="PANTHER" id="PTHR47326:SF1">
    <property type="entry name" value="HTH PSQ-TYPE DOMAIN-CONTAINING PROTEIN"/>
    <property type="match status" value="1"/>
</dbReference>
<comment type="caution">
    <text evidence="1">The sequence shown here is derived from an EMBL/GenBank/DDBJ whole genome shotgun (WGS) entry which is preliminary data.</text>
</comment>
<dbReference type="EMBL" id="BGZK01000212">
    <property type="protein sequence ID" value="GBP28874.1"/>
    <property type="molecule type" value="Genomic_DNA"/>
</dbReference>
<reference evidence="1 2" key="1">
    <citation type="journal article" date="2019" name="Commun. Biol.">
        <title>The bagworm genome reveals a unique fibroin gene that provides high tensile strength.</title>
        <authorList>
            <person name="Kono N."/>
            <person name="Nakamura H."/>
            <person name="Ohtoshi R."/>
            <person name="Tomita M."/>
            <person name="Numata K."/>
            <person name="Arakawa K."/>
        </authorList>
    </citation>
    <scope>NUCLEOTIDE SEQUENCE [LARGE SCALE GENOMIC DNA]</scope>
</reference>
<protein>
    <recommendedName>
        <fullName evidence="3">Mariner Mos1 transposase</fullName>
    </recommendedName>
</protein>
<dbReference type="GO" id="GO:0003676">
    <property type="term" value="F:nucleic acid binding"/>
    <property type="evidence" value="ECO:0007669"/>
    <property type="project" value="InterPro"/>
</dbReference>
<evidence type="ECO:0000313" key="1">
    <source>
        <dbReference type="EMBL" id="GBP28874.1"/>
    </source>
</evidence>
<proteinExistence type="predicted"/>
<evidence type="ECO:0008006" key="3">
    <source>
        <dbReference type="Google" id="ProtNLM"/>
    </source>
</evidence>
<dbReference type="STRING" id="151549.A0A4C1UST3"/>
<dbReference type="OrthoDB" id="7902892at2759"/>